<comment type="caution">
    <text evidence="1">The sequence shown here is derived from an EMBL/GenBank/DDBJ whole genome shotgun (WGS) entry which is preliminary data.</text>
</comment>
<evidence type="ECO:0000313" key="1">
    <source>
        <dbReference type="EMBL" id="KAJ2974013.1"/>
    </source>
</evidence>
<sequence>MDALRSALQPITHNLPAPIRDLGISIIGDKCYKALLLDIDIENTECIKLAVSKGLGIGIIGASSIVKVPQILKLVNSQSAAGVSFLSYLLETSAYIITLAYNFRNEFPFSTYGETALILGQNVIISVLILNYSNRAALAALFVAVLAAAAGALFTNGILDMKTLSYLQAGAGAEDALAHCTNCSNQDGRPRVIQLSLHRNSIQDPVAHDSVRLAKRNKTVQASLDNLQTLYFLNASLGTPAQNIRLHLDTGSSDLWVNTPGSVLCKSTRDICNAAGTYTANSSSTYKYLESRFNISYVDGSGASGDYVTDTFRFEGIEIATFQFGIGYVSSSRQGILGIGYPENEIQAVHQKQKPYQNLPARLVADGHIATSAYSIWLDDVDSATGSVLFGGVDRSQYHGNLVTVPVQKVGSIYREFFITMTGLDVGSKQVTNDMALAVLLDTGSSLTYLPTELAKSIYEEVNATWVEQSQLAIVPCALGQRNDSITFHFSEPASISVAMKELILSISSANGELVRFADGSQACLFGIFPAGSGITVLGDTFLRSAYVVYDTQNNEVSLAQSNFGAMPDIPEVTEIGTGKSSLPDATAAPRPVPAQSGLPAQNRADSVPPSTAYFLTVAFITLFF</sequence>
<keyword evidence="2" id="KW-1185">Reference proteome</keyword>
<gene>
    <name evidence="1" type="ORF">NQ176_g6273</name>
</gene>
<protein>
    <submittedName>
        <fullName evidence="1">Uncharacterized protein</fullName>
    </submittedName>
</protein>
<accession>A0ACC1N6D3</accession>
<dbReference type="Proteomes" id="UP001143910">
    <property type="component" value="Unassembled WGS sequence"/>
</dbReference>
<dbReference type="EMBL" id="JANJQO010000886">
    <property type="protein sequence ID" value="KAJ2974013.1"/>
    <property type="molecule type" value="Genomic_DNA"/>
</dbReference>
<organism evidence="1 2">
    <name type="scientific">Zarea fungicola</name>
    <dbReference type="NCBI Taxonomy" id="93591"/>
    <lineage>
        <taxon>Eukaryota</taxon>
        <taxon>Fungi</taxon>
        <taxon>Dikarya</taxon>
        <taxon>Ascomycota</taxon>
        <taxon>Pezizomycotina</taxon>
        <taxon>Sordariomycetes</taxon>
        <taxon>Hypocreomycetidae</taxon>
        <taxon>Hypocreales</taxon>
        <taxon>Cordycipitaceae</taxon>
        <taxon>Zarea</taxon>
    </lineage>
</organism>
<evidence type="ECO:0000313" key="2">
    <source>
        <dbReference type="Proteomes" id="UP001143910"/>
    </source>
</evidence>
<reference evidence="1" key="1">
    <citation type="submission" date="2022-08" db="EMBL/GenBank/DDBJ databases">
        <title>Genome Sequence of Lecanicillium fungicola.</title>
        <authorList>
            <person name="Buettner E."/>
        </authorList>
    </citation>
    <scope>NUCLEOTIDE SEQUENCE</scope>
    <source>
        <strain evidence="1">Babe33</strain>
    </source>
</reference>
<proteinExistence type="predicted"/>
<name>A0ACC1N6D3_9HYPO</name>